<dbReference type="GO" id="GO:0016740">
    <property type="term" value="F:transferase activity"/>
    <property type="evidence" value="ECO:0007669"/>
    <property type="project" value="UniProtKB-KW"/>
</dbReference>
<dbReference type="InterPro" id="IPR055259">
    <property type="entry name" value="YkvP/CgeB_Glyco_trans-like"/>
</dbReference>
<keyword evidence="2" id="KW-0808">Transferase</keyword>
<dbReference type="Pfam" id="PF13524">
    <property type="entry name" value="Glyco_trans_1_2"/>
    <property type="match status" value="1"/>
</dbReference>
<dbReference type="AlphaFoldDB" id="A0A4R5D3L0"/>
<feature type="domain" description="Spore protein YkvP/CgeB glycosyl transferase-like" evidence="1">
    <location>
        <begin position="194"/>
        <end position="335"/>
    </location>
</feature>
<dbReference type="OrthoDB" id="110463at2"/>
<evidence type="ECO:0000313" key="2">
    <source>
        <dbReference type="EMBL" id="TDE04763.1"/>
    </source>
</evidence>
<dbReference type="RefSeq" id="WP_132065706.1">
    <property type="nucleotide sequence ID" value="NZ_SMFN01000007.1"/>
</dbReference>
<organism evidence="2 3">
    <name type="scientific">Flavobacterium sandaracinum</name>
    <dbReference type="NCBI Taxonomy" id="2541733"/>
    <lineage>
        <taxon>Bacteria</taxon>
        <taxon>Pseudomonadati</taxon>
        <taxon>Bacteroidota</taxon>
        <taxon>Flavobacteriia</taxon>
        <taxon>Flavobacteriales</taxon>
        <taxon>Flavobacteriaceae</taxon>
        <taxon>Flavobacterium</taxon>
    </lineage>
</organism>
<keyword evidence="3" id="KW-1185">Reference proteome</keyword>
<evidence type="ECO:0000313" key="3">
    <source>
        <dbReference type="Proteomes" id="UP000294644"/>
    </source>
</evidence>
<comment type="caution">
    <text evidence="2">The sequence shown here is derived from an EMBL/GenBank/DDBJ whole genome shotgun (WGS) entry which is preliminary data.</text>
</comment>
<dbReference type="SUPFAM" id="SSF53756">
    <property type="entry name" value="UDP-Glycosyltransferase/glycogen phosphorylase"/>
    <property type="match status" value="1"/>
</dbReference>
<dbReference type="EMBL" id="SMFN01000007">
    <property type="protein sequence ID" value="TDE04763.1"/>
    <property type="molecule type" value="Genomic_DNA"/>
</dbReference>
<gene>
    <name evidence="2" type="ORF">E0F91_07650</name>
</gene>
<dbReference type="Proteomes" id="UP000294644">
    <property type="component" value="Unassembled WGS sequence"/>
</dbReference>
<sequence length="343" mass="39807">MKILIVGDFKHEMYSKALFNAFKRIENDVHPFMVDEFNYKGNNNIFYFLERFQNRFLIGPKICQINSALLEMVKEQKPDLVFLYRTVEVNAKLISKIKSLGCIIFSYNNDDPFSGIPSKAYWRNYLKTAAICDHNFVYRQKNRIDFEKIGIENVSILKPYYIKENNFPIVGDKLMDVVFIGHFENDGRDKYIKALIDAGVNITVFGDEMWKQAPLYEEIKFVLKESKRGAEYNISLNEAKIALVFLSKINSDTYTRRCFEIPATKTLMLSEYTSDLNSMFEADKEAVYFTSSEDLVQKCKNLLNNPSIISEIGDAGYNKLLKDGHSIESRAKEILTRYSQVKK</sequence>
<accession>A0A4R5D3L0</accession>
<protein>
    <submittedName>
        <fullName evidence="2">Glycosyltransferase family 1 protein</fullName>
    </submittedName>
</protein>
<evidence type="ECO:0000259" key="1">
    <source>
        <dbReference type="Pfam" id="PF13524"/>
    </source>
</evidence>
<name>A0A4R5D3L0_9FLAO</name>
<reference evidence="2 3" key="1">
    <citation type="submission" date="2019-03" db="EMBL/GenBank/DDBJ databases">
        <title>Flavobacterium LB-D12 sp. nov., isolated from arctic soil.</title>
        <authorList>
            <person name="Chaudhary D.K."/>
        </authorList>
    </citation>
    <scope>NUCLEOTIDE SEQUENCE [LARGE SCALE GENOMIC DNA]</scope>
    <source>
        <strain evidence="2 3">LB-D12</strain>
    </source>
</reference>
<proteinExistence type="predicted"/>